<dbReference type="SUPFAM" id="SSF53474">
    <property type="entry name" value="alpha/beta-Hydrolases"/>
    <property type="match status" value="1"/>
</dbReference>
<feature type="region of interest" description="Disordered" evidence="2">
    <location>
        <begin position="424"/>
        <end position="498"/>
    </location>
</feature>
<evidence type="ECO:0000313" key="4">
    <source>
        <dbReference type="Ensembl" id="ENSNFUP00015029372.1"/>
    </source>
</evidence>
<feature type="compositionally biased region" description="Basic residues" evidence="2">
    <location>
        <begin position="477"/>
        <end position="487"/>
    </location>
</feature>
<reference evidence="4" key="1">
    <citation type="submission" date="2025-08" db="UniProtKB">
        <authorList>
            <consortium name="Ensembl"/>
        </authorList>
    </citation>
    <scope>IDENTIFICATION</scope>
</reference>
<feature type="region of interest" description="Disordered" evidence="2">
    <location>
        <begin position="701"/>
        <end position="725"/>
    </location>
</feature>
<dbReference type="InterPro" id="IPR022122">
    <property type="entry name" value="DUF3657"/>
</dbReference>
<feature type="region of interest" description="Disordered" evidence="2">
    <location>
        <begin position="611"/>
        <end position="633"/>
    </location>
</feature>
<evidence type="ECO:0000256" key="1">
    <source>
        <dbReference type="ARBA" id="ARBA00007949"/>
    </source>
</evidence>
<dbReference type="Proteomes" id="UP000694548">
    <property type="component" value="Unassembled WGS sequence"/>
</dbReference>
<dbReference type="Pfam" id="PF12394">
    <property type="entry name" value="DUF3657"/>
    <property type="match status" value="1"/>
</dbReference>
<gene>
    <name evidence="4" type="primary">FAM135A</name>
    <name evidence="4" type="synonym">fam135a</name>
</gene>
<evidence type="ECO:0000313" key="5">
    <source>
        <dbReference type="Proteomes" id="UP000694548"/>
    </source>
</evidence>
<feature type="compositionally biased region" description="Polar residues" evidence="2">
    <location>
        <begin position="855"/>
        <end position="864"/>
    </location>
</feature>
<dbReference type="PANTHER" id="PTHR12482:SF40">
    <property type="entry name" value="PROTEIN FAM135A"/>
    <property type="match status" value="1"/>
</dbReference>
<protein>
    <submittedName>
        <fullName evidence="4">Family with sequence similarity 135 member A</fullName>
    </submittedName>
</protein>
<keyword evidence="5" id="KW-1185">Reference proteome</keyword>
<feature type="domain" description="DUF676" evidence="3">
    <location>
        <begin position="1054"/>
        <end position="1247"/>
    </location>
</feature>
<evidence type="ECO:0000256" key="2">
    <source>
        <dbReference type="SAM" id="MobiDB-lite"/>
    </source>
</evidence>
<accession>A0A8C6M5S7</accession>
<evidence type="ECO:0000259" key="3">
    <source>
        <dbReference type="Pfam" id="PF05057"/>
    </source>
</evidence>
<feature type="compositionally biased region" description="Polar residues" evidence="2">
    <location>
        <begin position="580"/>
        <end position="599"/>
    </location>
</feature>
<feature type="region of interest" description="Disordered" evidence="2">
    <location>
        <begin position="558"/>
        <end position="599"/>
    </location>
</feature>
<dbReference type="InterPro" id="IPR007751">
    <property type="entry name" value="DUF676_lipase-like"/>
</dbReference>
<feature type="region of interest" description="Disordered" evidence="2">
    <location>
        <begin position="840"/>
        <end position="864"/>
    </location>
</feature>
<dbReference type="Gene3D" id="3.40.50.1820">
    <property type="entry name" value="alpha/beta hydrolase"/>
    <property type="match status" value="1"/>
</dbReference>
<dbReference type="GeneTree" id="ENSGT00940000157565"/>
<dbReference type="PANTHER" id="PTHR12482">
    <property type="entry name" value="LIPASE ROG1-RELATED-RELATED"/>
    <property type="match status" value="1"/>
</dbReference>
<dbReference type="Ensembl" id="ENSNFUT00015030682.1">
    <property type="protein sequence ID" value="ENSNFUP00015029372.1"/>
    <property type="gene ID" value="ENSNFUG00015014141.1"/>
</dbReference>
<comment type="similarity">
    <text evidence="1">Belongs to the FAM135 family.</text>
</comment>
<proteinExistence type="inferred from homology"/>
<name>A0A8C6M5S7_NOTFU</name>
<dbReference type="InterPro" id="IPR044294">
    <property type="entry name" value="Lipase-like"/>
</dbReference>
<sequence length="1323" mass="145690">MTEVQATVEFSVELHKFYNVDLFQRGFYQMRASLKMPPRVPHRVETSLLHAGGSDLAFPASVQDDVICSKTFQILYKNEEVVVNDVLLFKVMMLLDEKKVEESLSDMDFQLFLDLYFTDGDYTPDDPSTLQNISSRILRLHFSLQRGIHQHINVMFDYFHLSVISVIVHASLVALHQPLISLPRPVKTTWLNRNAPAQSKDSVIPPLENVVFGSSYVKQASPDGRAFLVSDHCLQHAFSLHQNLCSSLLIAYRGLFGYFTSITKDLPSSHRMELEQLDLDARLAELCEQVKKAESPDELAELVNMNLAQLCSLLMALWGQFLEVVSLQEHIAALLAMEHHTLRVRRFAEAFFCLEHPRQSALAYQELHAHSHQQMTNAIKSSSYFLCLPPLPVECADLDGDVSSLPIIFEDRYLDSITEDRDGPWLGMHNTRTGPVSGKTEKPNTKDSSATATPMPESSCTPTDNTYLDHFDPPPKSKGKSVKLKKNSKTDNSKKLIRQGSKDSVVLVGYKNLKASFGDASTKYKEEEPSLSQAEERHTLQQDLSNVLRTNAGSVLDSGGTLAHPAPDENITNPACPIGASTQESQSKPQAGTGAIATSQQIQKDEHVDLSGQKLPPLPAGLKQNEVKPSNKDPVQADKDLLGQTVGSFSCSVPEIPQTNACDSAVDFVFEKPSKEATHRSHGCVVSVQLKSECIRLPDVGVPSASSRLSDSGIESEPSSFDTQLSGVPVSHAVKNPAPLPAQQTAVQKPSCPGESLFPENSSAVSGVQSSLTSINSLPSDDEGEGSSKSSGGAEVRGRKSSVLVQEQSLVFSGELRKPTSDLETDPECLEFVVEEEAGGSGMFKESRSEPHTACPSSNSATSSTDLVKRGMVENYFGSRSSIDVSEISPVETSAITLGIQTGTQVEEDEDEPEHEMIENGFYEEGDGYSFVNGVADDEQTAPEIGAAQEMGFLFEQLGTSYLHEKDLSTAPLGSSLATSSVGHSLGRCSYSSASLASSINWFECAPRPQMKAFIKAKEEMKQLKLPGFLYSELPELASTVPYFSLEEDEGCEEGIHLIVCVHGLDGNSADLRLVKTYLELGLPGARIDFLMSERNQNDTFADFESMTDRLLDEIVQYIQIYSLTVAKISFVGHSLGNLIVRSVLTRPRFKCYLSKLHTFLSLSGPHLGTLYNSSALVNTGLWFMQKWKKSGSLLQLTCRDHSDPRQTFLYKLSKKSGLQYFRNVVLVGSLQDRYVPYHSARIEMCKTALKDKQTGPVYAEMIENLLLPVLQNENCNLVRYDVIHALPNTANSLIGRAAHIAVLDSEIFLEKFFLVAGLKYFQ</sequence>
<dbReference type="Pfam" id="PF05057">
    <property type="entry name" value="DUF676"/>
    <property type="match status" value="1"/>
</dbReference>
<feature type="region of interest" description="Disordered" evidence="2">
    <location>
        <begin position="741"/>
        <end position="801"/>
    </location>
</feature>
<feature type="compositionally biased region" description="Polar residues" evidence="2">
    <location>
        <begin position="759"/>
        <end position="779"/>
    </location>
</feature>
<dbReference type="InterPro" id="IPR029058">
    <property type="entry name" value="AB_hydrolase_fold"/>
</dbReference>
<organism evidence="4 5">
    <name type="scientific">Nothobranchius furzeri</name>
    <name type="common">Turquoise killifish</name>
    <dbReference type="NCBI Taxonomy" id="105023"/>
    <lineage>
        <taxon>Eukaryota</taxon>
        <taxon>Metazoa</taxon>
        <taxon>Chordata</taxon>
        <taxon>Craniata</taxon>
        <taxon>Vertebrata</taxon>
        <taxon>Euteleostomi</taxon>
        <taxon>Actinopterygii</taxon>
        <taxon>Neopterygii</taxon>
        <taxon>Teleostei</taxon>
        <taxon>Neoteleostei</taxon>
        <taxon>Acanthomorphata</taxon>
        <taxon>Ovalentaria</taxon>
        <taxon>Atherinomorphae</taxon>
        <taxon>Cyprinodontiformes</taxon>
        <taxon>Nothobranchiidae</taxon>
        <taxon>Nothobranchius</taxon>
    </lineage>
</organism>
<reference evidence="4" key="2">
    <citation type="submission" date="2025-09" db="UniProtKB">
        <authorList>
            <consortium name="Ensembl"/>
        </authorList>
    </citation>
    <scope>IDENTIFICATION</scope>
</reference>
<dbReference type="FunFam" id="3.40.50.1820:FF:000004">
    <property type="entry name" value="Protein FAM135A isoform a"/>
    <property type="match status" value="1"/>
</dbReference>
<feature type="compositionally biased region" description="Polar residues" evidence="2">
    <location>
        <begin position="446"/>
        <end position="466"/>
    </location>
</feature>